<comment type="caution">
    <text evidence="3">The sequence shown here is derived from an EMBL/GenBank/DDBJ whole genome shotgun (WGS) entry which is preliminary data.</text>
</comment>
<dbReference type="PRINTS" id="PR00080">
    <property type="entry name" value="SDRFAMILY"/>
</dbReference>
<dbReference type="PRINTS" id="PR00081">
    <property type="entry name" value="GDHRDH"/>
</dbReference>
<dbReference type="InterPro" id="IPR002347">
    <property type="entry name" value="SDR_fam"/>
</dbReference>
<dbReference type="InterPro" id="IPR020904">
    <property type="entry name" value="Sc_DH/Rdtase_CS"/>
</dbReference>
<dbReference type="Gene3D" id="3.40.50.720">
    <property type="entry name" value="NAD(P)-binding Rossmann-like Domain"/>
    <property type="match status" value="1"/>
</dbReference>
<comment type="similarity">
    <text evidence="1">Belongs to the short-chain dehydrogenases/reductases (SDR) family.</text>
</comment>
<organism evidence="3">
    <name type="scientific">bioreactor metagenome</name>
    <dbReference type="NCBI Taxonomy" id="1076179"/>
    <lineage>
        <taxon>unclassified sequences</taxon>
        <taxon>metagenomes</taxon>
        <taxon>ecological metagenomes</taxon>
    </lineage>
</organism>
<evidence type="ECO:0000256" key="2">
    <source>
        <dbReference type="ARBA" id="ARBA00023002"/>
    </source>
</evidence>
<dbReference type="AlphaFoldDB" id="A0A644T8Q8"/>
<evidence type="ECO:0000313" key="3">
    <source>
        <dbReference type="EMBL" id="MPL63159.1"/>
    </source>
</evidence>
<accession>A0A644T8Q8</accession>
<evidence type="ECO:0000256" key="1">
    <source>
        <dbReference type="ARBA" id="ARBA00006484"/>
    </source>
</evidence>
<reference evidence="3" key="1">
    <citation type="submission" date="2019-08" db="EMBL/GenBank/DDBJ databases">
        <authorList>
            <person name="Kucharzyk K."/>
            <person name="Murdoch R.W."/>
            <person name="Higgins S."/>
            <person name="Loffler F."/>
        </authorList>
    </citation>
    <scope>NUCLEOTIDE SEQUENCE</scope>
</reference>
<gene>
    <name evidence="3" type="primary">ydfG_2</name>
    <name evidence="3" type="ORF">SDC9_08780</name>
</gene>
<dbReference type="FunFam" id="3.40.50.720:FF:000047">
    <property type="entry name" value="NADP-dependent L-serine/L-allo-threonine dehydrogenase"/>
    <property type="match status" value="1"/>
</dbReference>
<proteinExistence type="inferred from homology"/>
<dbReference type="PROSITE" id="PS00061">
    <property type="entry name" value="ADH_SHORT"/>
    <property type="match status" value="1"/>
</dbReference>
<dbReference type="Pfam" id="PF00106">
    <property type="entry name" value="adh_short"/>
    <property type="match status" value="1"/>
</dbReference>
<dbReference type="InterPro" id="IPR036291">
    <property type="entry name" value="NAD(P)-bd_dom_sf"/>
</dbReference>
<dbReference type="CDD" id="cd05346">
    <property type="entry name" value="SDR_c5"/>
    <property type="match status" value="1"/>
</dbReference>
<dbReference type="SUPFAM" id="SSF51735">
    <property type="entry name" value="NAD(P)-binding Rossmann-fold domains"/>
    <property type="match status" value="1"/>
</dbReference>
<name>A0A644T8Q8_9ZZZZ</name>
<keyword evidence="2 3" id="KW-0560">Oxidoreductase</keyword>
<dbReference type="EC" id="1.1.1.381" evidence="3"/>
<dbReference type="EMBL" id="VSSQ01000020">
    <property type="protein sequence ID" value="MPL63159.1"/>
    <property type="molecule type" value="Genomic_DNA"/>
</dbReference>
<protein>
    <submittedName>
        <fullName evidence="3">NADP-dependent 3-hydroxy acid dehydrogenase YdfG</fullName>
        <ecNumber evidence="3">1.1.1.381</ecNumber>
    </submittedName>
</protein>
<dbReference type="GO" id="GO:0016616">
    <property type="term" value="F:oxidoreductase activity, acting on the CH-OH group of donors, NAD or NADP as acceptor"/>
    <property type="evidence" value="ECO:0007669"/>
    <property type="project" value="UniProtKB-ARBA"/>
</dbReference>
<dbReference type="PANTHER" id="PTHR42901:SF1">
    <property type="entry name" value="ALCOHOL DEHYDROGENASE"/>
    <property type="match status" value="1"/>
</dbReference>
<sequence length="257" mass="27799">MGKIVFITGASSGIGRSCACRFAESGYNLVISGRREEKLQELATELAARFNVVVIPLQMDVSRQDEISRSLESLPGEFRIPDILINNAGLALGLEPFHKGNIEQWDQMIDTNVKGLVYLSRALAPAMVGRGSGHIINIGSIAGREVYPNGNIYCATKAAVDSITKAMRIDLLPYGIKVSQIAPGAAETEFSTVRFSGDETRAKAVYEGFEPLRPEDIAEAVYYVASQPPHVNINDMLIMPAAQATAAIINRKSLSAE</sequence>
<dbReference type="PANTHER" id="PTHR42901">
    <property type="entry name" value="ALCOHOL DEHYDROGENASE"/>
    <property type="match status" value="1"/>
</dbReference>